<feature type="compositionally biased region" description="Basic residues" evidence="1">
    <location>
        <begin position="37"/>
        <end position="54"/>
    </location>
</feature>
<dbReference type="Gramene" id="TuG1812G0500002326.01.T01">
    <property type="protein sequence ID" value="TuG1812G0500002326.01.T01.cds299408"/>
    <property type="gene ID" value="TuG1812G0500002326.01"/>
</dbReference>
<reference evidence="3" key="1">
    <citation type="journal article" date="2013" name="Nature">
        <title>Draft genome of the wheat A-genome progenitor Triticum urartu.</title>
        <authorList>
            <person name="Ling H.Q."/>
            <person name="Zhao S."/>
            <person name="Liu D."/>
            <person name="Wang J."/>
            <person name="Sun H."/>
            <person name="Zhang C."/>
            <person name="Fan H."/>
            <person name="Li D."/>
            <person name="Dong L."/>
            <person name="Tao Y."/>
            <person name="Gao C."/>
            <person name="Wu H."/>
            <person name="Li Y."/>
            <person name="Cui Y."/>
            <person name="Guo X."/>
            <person name="Zheng S."/>
            <person name="Wang B."/>
            <person name="Yu K."/>
            <person name="Liang Q."/>
            <person name="Yang W."/>
            <person name="Lou X."/>
            <person name="Chen J."/>
            <person name="Feng M."/>
            <person name="Jian J."/>
            <person name="Zhang X."/>
            <person name="Luo G."/>
            <person name="Jiang Y."/>
            <person name="Liu J."/>
            <person name="Wang Z."/>
            <person name="Sha Y."/>
            <person name="Zhang B."/>
            <person name="Wu H."/>
            <person name="Tang D."/>
            <person name="Shen Q."/>
            <person name="Xue P."/>
            <person name="Zou S."/>
            <person name="Wang X."/>
            <person name="Liu X."/>
            <person name="Wang F."/>
            <person name="Yang Y."/>
            <person name="An X."/>
            <person name="Dong Z."/>
            <person name="Zhang K."/>
            <person name="Zhang X."/>
            <person name="Luo M.C."/>
            <person name="Dvorak J."/>
            <person name="Tong Y."/>
            <person name="Wang J."/>
            <person name="Yang H."/>
            <person name="Li Z."/>
            <person name="Wang D."/>
            <person name="Zhang A."/>
            <person name="Wang J."/>
        </authorList>
    </citation>
    <scope>NUCLEOTIDE SEQUENCE</scope>
    <source>
        <strain evidence="3">cv. G1812</strain>
    </source>
</reference>
<dbReference type="Proteomes" id="UP000015106">
    <property type="component" value="Chromosome 5"/>
</dbReference>
<evidence type="ECO:0000313" key="2">
    <source>
        <dbReference type="EnsemblPlants" id="TuG1812G0500002326.01.T01.cds299408"/>
    </source>
</evidence>
<dbReference type="EnsemblPlants" id="TuG1812G0500002326.01.T02">
    <property type="protein sequence ID" value="TuG1812G0500002326.01.T02.cds299408"/>
    <property type="gene ID" value="TuG1812G0500002326.01"/>
</dbReference>
<protein>
    <submittedName>
        <fullName evidence="2">Uncharacterized protein</fullName>
    </submittedName>
</protein>
<dbReference type="AlphaFoldDB" id="A0A8R7UI55"/>
<evidence type="ECO:0000256" key="1">
    <source>
        <dbReference type="SAM" id="MobiDB-lite"/>
    </source>
</evidence>
<name>A0A8R7UI55_TRIUA</name>
<accession>A0A8R7UI55</accession>
<reference evidence="2" key="2">
    <citation type="submission" date="2018-03" db="EMBL/GenBank/DDBJ databases">
        <title>The Triticum urartu genome reveals the dynamic nature of wheat genome evolution.</title>
        <authorList>
            <person name="Ling H."/>
            <person name="Ma B."/>
            <person name="Shi X."/>
            <person name="Liu H."/>
            <person name="Dong L."/>
            <person name="Sun H."/>
            <person name="Cao Y."/>
            <person name="Gao Q."/>
            <person name="Zheng S."/>
            <person name="Li Y."/>
            <person name="Yu Y."/>
            <person name="Du H."/>
            <person name="Qi M."/>
            <person name="Li Y."/>
            <person name="Yu H."/>
            <person name="Cui Y."/>
            <person name="Wang N."/>
            <person name="Chen C."/>
            <person name="Wu H."/>
            <person name="Zhao Y."/>
            <person name="Zhang J."/>
            <person name="Li Y."/>
            <person name="Zhou W."/>
            <person name="Zhang B."/>
            <person name="Hu W."/>
            <person name="Eijk M."/>
            <person name="Tang J."/>
            <person name="Witsenboer H."/>
            <person name="Zhao S."/>
            <person name="Li Z."/>
            <person name="Zhang A."/>
            <person name="Wang D."/>
            <person name="Liang C."/>
        </authorList>
    </citation>
    <scope>NUCLEOTIDE SEQUENCE [LARGE SCALE GENOMIC DNA]</scope>
    <source>
        <strain evidence="2">cv. G1812</strain>
    </source>
</reference>
<reference evidence="2" key="3">
    <citation type="submission" date="2022-06" db="UniProtKB">
        <authorList>
            <consortium name="EnsemblPlants"/>
        </authorList>
    </citation>
    <scope>IDENTIFICATION</scope>
</reference>
<sequence>MAAARSATAAATSLRLRSWLPWRSEQHAETGSNLDHVRRRPPAPCHRRHGASPF</sequence>
<keyword evidence="3" id="KW-1185">Reference proteome</keyword>
<evidence type="ECO:0000313" key="3">
    <source>
        <dbReference type="Proteomes" id="UP000015106"/>
    </source>
</evidence>
<proteinExistence type="predicted"/>
<feature type="region of interest" description="Disordered" evidence="1">
    <location>
        <begin position="25"/>
        <end position="54"/>
    </location>
</feature>
<dbReference type="Gramene" id="TuG1812G0500002326.01.T02">
    <property type="protein sequence ID" value="TuG1812G0500002326.01.T02.cds299408"/>
    <property type="gene ID" value="TuG1812G0500002326.01"/>
</dbReference>
<dbReference type="EnsemblPlants" id="TuG1812G0500002326.01.T01">
    <property type="protein sequence ID" value="TuG1812G0500002326.01.T01.cds299408"/>
    <property type="gene ID" value="TuG1812G0500002326.01"/>
</dbReference>
<organism evidence="2 3">
    <name type="scientific">Triticum urartu</name>
    <name type="common">Red wild einkorn</name>
    <name type="synonym">Crithodium urartu</name>
    <dbReference type="NCBI Taxonomy" id="4572"/>
    <lineage>
        <taxon>Eukaryota</taxon>
        <taxon>Viridiplantae</taxon>
        <taxon>Streptophyta</taxon>
        <taxon>Embryophyta</taxon>
        <taxon>Tracheophyta</taxon>
        <taxon>Spermatophyta</taxon>
        <taxon>Magnoliopsida</taxon>
        <taxon>Liliopsida</taxon>
        <taxon>Poales</taxon>
        <taxon>Poaceae</taxon>
        <taxon>BOP clade</taxon>
        <taxon>Pooideae</taxon>
        <taxon>Triticodae</taxon>
        <taxon>Triticeae</taxon>
        <taxon>Triticinae</taxon>
        <taxon>Triticum</taxon>
    </lineage>
</organism>